<dbReference type="EMBL" id="VHLH01000018">
    <property type="protein sequence ID" value="TPW27925.1"/>
    <property type="molecule type" value="Genomic_DNA"/>
</dbReference>
<sequence length="386" mass="43048">MKVALIHEALTVYGGAEKVLEEFAAMFPQAPIFVPIYEPHAFPETLRGRDVRTTWLDRMPFVQRYARGVFPLYPSLMNSIDLDDFDLVLSSSFNFAHNVATPPETCHVCYCHSPARFLWDYNGYARREGFGAMERRVIEFLLPRLRTMDRTAALGVDTWISTSSLVERRIRKIYRRESTIVPPPVNTRDFFISSHRDGYFLLLMRLVGWKRADIAVRACTELGLPLKVAGDGRDLARLKEMAGPTVEFVGRVDGRAKAELYANAAALILTSLEDFGITPLEAMAAGRPVLAYGQGGVLDTVVPGVTGAFFAEQTAESLKQALTTFEPGRYDPNTIRRHAETFDSASFRRRMHTAIDKAMEGHARSMALEPASLSASDHETVHASAA</sequence>
<dbReference type="InterPro" id="IPR001296">
    <property type="entry name" value="Glyco_trans_1"/>
</dbReference>
<gene>
    <name evidence="2" type="ORF">FJU11_10295</name>
</gene>
<dbReference type="SUPFAM" id="SSF53756">
    <property type="entry name" value="UDP-Glycosyltransferase/glycogen phosphorylase"/>
    <property type="match status" value="1"/>
</dbReference>
<dbReference type="OrthoDB" id="9801573at2"/>
<name>A0A506U4I5_9HYPH</name>
<evidence type="ECO:0000259" key="1">
    <source>
        <dbReference type="Pfam" id="PF00534"/>
    </source>
</evidence>
<dbReference type="GO" id="GO:0016757">
    <property type="term" value="F:glycosyltransferase activity"/>
    <property type="evidence" value="ECO:0007669"/>
    <property type="project" value="InterPro"/>
</dbReference>
<accession>A0A506U4I5</accession>
<dbReference type="RefSeq" id="WP_141166971.1">
    <property type="nucleotide sequence ID" value="NZ_VHLH01000018.1"/>
</dbReference>
<dbReference type="Proteomes" id="UP000320314">
    <property type="component" value="Unassembled WGS sequence"/>
</dbReference>
<dbReference type="Gene3D" id="3.40.50.2000">
    <property type="entry name" value="Glycogen Phosphorylase B"/>
    <property type="match status" value="2"/>
</dbReference>
<dbReference type="PANTHER" id="PTHR45947:SF3">
    <property type="entry name" value="SULFOQUINOVOSYL TRANSFERASE SQD2"/>
    <property type="match status" value="1"/>
</dbReference>
<proteinExistence type="predicted"/>
<reference evidence="2 3" key="1">
    <citation type="submission" date="2019-06" db="EMBL/GenBank/DDBJ databases">
        <authorList>
            <person name="Li M."/>
        </authorList>
    </citation>
    <scope>NUCLEOTIDE SEQUENCE [LARGE SCALE GENOMIC DNA]</scope>
    <source>
        <strain evidence="2 3">BGMRC6574</strain>
    </source>
</reference>
<evidence type="ECO:0000313" key="3">
    <source>
        <dbReference type="Proteomes" id="UP000320314"/>
    </source>
</evidence>
<dbReference type="Pfam" id="PF00534">
    <property type="entry name" value="Glycos_transf_1"/>
    <property type="match status" value="1"/>
</dbReference>
<organism evidence="2 3">
    <name type="scientific">Pararhizobium mangrovi</name>
    <dbReference type="NCBI Taxonomy" id="2590452"/>
    <lineage>
        <taxon>Bacteria</taxon>
        <taxon>Pseudomonadati</taxon>
        <taxon>Pseudomonadota</taxon>
        <taxon>Alphaproteobacteria</taxon>
        <taxon>Hyphomicrobiales</taxon>
        <taxon>Rhizobiaceae</taxon>
        <taxon>Rhizobium/Agrobacterium group</taxon>
        <taxon>Pararhizobium</taxon>
    </lineage>
</organism>
<protein>
    <submittedName>
        <fullName evidence="2">Glycosyltransferase family 4 protein</fullName>
    </submittedName>
</protein>
<keyword evidence="3" id="KW-1185">Reference proteome</keyword>
<feature type="domain" description="Glycosyl transferase family 1" evidence="1">
    <location>
        <begin position="196"/>
        <end position="327"/>
    </location>
</feature>
<evidence type="ECO:0000313" key="2">
    <source>
        <dbReference type="EMBL" id="TPW27925.1"/>
    </source>
</evidence>
<comment type="caution">
    <text evidence="2">The sequence shown here is derived from an EMBL/GenBank/DDBJ whole genome shotgun (WGS) entry which is preliminary data.</text>
</comment>
<keyword evidence="2" id="KW-0808">Transferase</keyword>
<dbReference type="AlphaFoldDB" id="A0A506U4I5"/>
<dbReference type="PANTHER" id="PTHR45947">
    <property type="entry name" value="SULFOQUINOVOSYL TRANSFERASE SQD2"/>
    <property type="match status" value="1"/>
</dbReference>
<dbReference type="InterPro" id="IPR050194">
    <property type="entry name" value="Glycosyltransferase_grp1"/>
</dbReference>